<keyword evidence="1" id="KW-0812">Transmembrane</keyword>
<gene>
    <name evidence="3" type="ordered locus">Spea_1845</name>
</gene>
<feature type="transmembrane region" description="Helical" evidence="1">
    <location>
        <begin position="169"/>
        <end position="197"/>
    </location>
</feature>
<feature type="transmembrane region" description="Helical" evidence="1">
    <location>
        <begin position="209"/>
        <end position="231"/>
    </location>
</feature>
<dbReference type="Pfam" id="PF14351">
    <property type="entry name" value="DUF4401"/>
    <property type="match status" value="1"/>
</dbReference>
<dbReference type="AlphaFoldDB" id="A8H3N1"/>
<keyword evidence="4" id="KW-1185">Reference proteome</keyword>
<dbReference type="KEGG" id="spl:Spea_1845"/>
<evidence type="ECO:0000256" key="1">
    <source>
        <dbReference type="SAM" id="Phobius"/>
    </source>
</evidence>
<dbReference type="STRING" id="398579.Spea_1845"/>
<dbReference type="InterPro" id="IPR025513">
    <property type="entry name" value="DUF4401"/>
</dbReference>
<name>A8H3N1_SHEPA</name>
<evidence type="ECO:0000259" key="2">
    <source>
        <dbReference type="Pfam" id="PF14351"/>
    </source>
</evidence>
<dbReference type="Proteomes" id="UP000002608">
    <property type="component" value="Chromosome"/>
</dbReference>
<protein>
    <recommendedName>
        <fullName evidence="2">DUF4401 domain-containing protein</fullName>
    </recommendedName>
</protein>
<keyword evidence="1" id="KW-0472">Membrane</keyword>
<feature type="transmembrane region" description="Helical" evidence="1">
    <location>
        <begin position="138"/>
        <end position="157"/>
    </location>
</feature>
<feature type="transmembrane region" description="Helical" evidence="1">
    <location>
        <begin position="319"/>
        <end position="336"/>
    </location>
</feature>
<accession>A8H3N1</accession>
<feature type="transmembrane region" description="Helical" evidence="1">
    <location>
        <begin position="80"/>
        <end position="98"/>
    </location>
</feature>
<dbReference type="HOGENOM" id="CLU_739434_0_0_6"/>
<dbReference type="eggNOG" id="ENOG5031IJS">
    <property type="taxonomic scope" value="Bacteria"/>
</dbReference>
<evidence type="ECO:0000313" key="4">
    <source>
        <dbReference type="Proteomes" id="UP000002608"/>
    </source>
</evidence>
<feature type="transmembrane region" description="Helical" evidence="1">
    <location>
        <begin position="53"/>
        <end position="74"/>
    </location>
</feature>
<evidence type="ECO:0000313" key="3">
    <source>
        <dbReference type="EMBL" id="ABV87168.1"/>
    </source>
</evidence>
<feature type="transmembrane region" description="Helical" evidence="1">
    <location>
        <begin position="243"/>
        <end position="265"/>
    </location>
</feature>
<feature type="transmembrane region" description="Helical" evidence="1">
    <location>
        <begin position="348"/>
        <end position="364"/>
    </location>
</feature>
<organism evidence="3 4">
    <name type="scientific">Shewanella pealeana (strain ATCC 700345 / ANG-SQ1)</name>
    <dbReference type="NCBI Taxonomy" id="398579"/>
    <lineage>
        <taxon>Bacteria</taxon>
        <taxon>Pseudomonadati</taxon>
        <taxon>Pseudomonadota</taxon>
        <taxon>Gammaproteobacteria</taxon>
        <taxon>Alteromonadales</taxon>
        <taxon>Shewanellaceae</taxon>
        <taxon>Shewanella</taxon>
    </lineage>
</organism>
<feature type="domain" description="DUF4401" evidence="2">
    <location>
        <begin position="44"/>
        <end position="366"/>
    </location>
</feature>
<dbReference type="RefSeq" id="WP_012155088.1">
    <property type="nucleotide sequence ID" value="NC_009901.1"/>
</dbReference>
<sequence length="384" mass="43036">MKNQMRIAKYFSSSESELNQLWTSLLNRNLTTQDDFPEIEDSSPWYIQLMQSVAAWVASLFILAFSISFFNLFFDDLDTGFATAVGGFYSVFALVIYRSISDKQLFLNQMAFALSLCGLLSLGYGMTDWFSLVHNKEIGLAWYVTFGAILLLQWYLIEHTSHQYAMSFGIISCLIGASYELGLLELMPTLIMILFAGVWLNHSKTGKHFAAMGAFGYMLAIWLVLIQLPLLINQSDFFGRDEFPLVAEWANVLSVISTFIISVVLLRKILQPLSVSLTSKLGLSISVAMLVLAGLSMVMTGLSASLLVLLIGFYVRERLITALGLMGILSFIAWYYYNLQLPLLDKSIWLAALGVLLLLAKLLLNKLQPAKIQQSEQGKDRDEV</sequence>
<keyword evidence="1" id="KW-1133">Transmembrane helix</keyword>
<feature type="transmembrane region" description="Helical" evidence="1">
    <location>
        <begin position="105"/>
        <end position="126"/>
    </location>
</feature>
<feature type="transmembrane region" description="Helical" evidence="1">
    <location>
        <begin position="285"/>
        <end position="312"/>
    </location>
</feature>
<proteinExistence type="predicted"/>
<reference evidence="3 4" key="1">
    <citation type="submission" date="2007-10" db="EMBL/GenBank/DDBJ databases">
        <title>Complete sequence of Shewanella pealeana ATCC 700345.</title>
        <authorList>
            <consortium name="US DOE Joint Genome Institute"/>
            <person name="Copeland A."/>
            <person name="Lucas S."/>
            <person name="Lapidus A."/>
            <person name="Barry K."/>
            <person name="Glavina del Rio T."/>
            <person name="Dalin E."/>
            <person name="Tice H."/>
            <person name="Pitluck S."/>
            <person name="Chertkov O."/>
            <person name="Brettin T."/>
            <person name="Bruce D."/>
            <person name="Detter J.C."/>
            <person name="Han C."/>
            <person name="Schmutz J."/>
            <person name="Larimer F."/>
            <person name="Land M."/>
            <person name="Hauser L."/>
            <person name="Kyrpides N."/>
            <person name="Kim E."/>
            <person name="Zhao J.-S.Z."/>
            <person name="Manno D."/>
            <person name="Hawari J."/>
            <person name="Richardson P."/>
        </authorList>
    </citation>
    <scope>NUCLEOTIDE SEQUENCE [LARGE SCALE GENOMIC DNA]</scope>
    <source>
        <strain evidence="4">ATCC 700345 / ANG-SQ1</strain>
    </source>
</reference>
<dbReference type="EMBL" id="CP000851">
    <property type="protein sequence ID" value="ABV87168.1"/>
    <property type="molecule type" value="Genomic_DNA"/>
</dbReference>